<reference evidence="2" key="1">
    <citation type="submission" date="2022-11" db="UniProtKB">
        <authorList>
            <consortium name="WormBaseParasite"/>
        </authorList>
    </citation>
    <scope>IDENTIFICATION</scope>
</reference>
<dbReference type="Proteomes" id="UP000887565">
    <property type="component" value="Unplaced"/>
</dbReference>
<dbReference type="AlphaFoldDB" id="A0A915KL70"/>
<dbReference type="WBParaSite" id="nRc.2.0.1.t39178-RA">
    <property type="protein sequence ID" value="nRc.2.0.1.t39178-RA"/>
    <property type="gene ID" value="nRc.2.0.1.g39178"/>
</dbReference>
<keyword evidence="1" id="KW-1185">Reference proteome</keyword>
<proteinExistence type="predicted"/>
<sequence length="69" mass="8055">MIFVTLSYLLWAVEVDLNIVTFLASRHVDNILRKNDGQSEATVEIMCQDNSGNFREVLKIYKRQRNPLK</sequence>
<evidence type="ECO:0000313" key="2">
    <source>
        <dbReference type="WBParaSite" id="nRc.2.0.1.t39178-RA"/>
    </source>
</evidence>
<protein>
    <submittedName>
        <fullName evidence="2">Uncharacterized protein</fullName>
    </submittedName>
</protein>
<organism evidence="1 2">
    <name type="scientific">Romanomermis culicivorax</name>
    <name type="common">Nematode worm</name>
    <dbReference type="NCBI Taxonomy" id="13658"/>
    <lineage>
        <taxon>Eukaryota</taxon>
        <taxon>Metazoa</taxon>
        <taxon>Ecdysozoa</taxon>
        <taxon>Nematoda</taxon>
        <taxon>Enoplea</taxon>
        <taxon>Dorylaimia</taxon>
        <taxon>Mermithida</taxon>
        <taxon>Mermithoidea</taxon>
        <taxon>Mermithidae</taxon>
        <taxon>Romanomermis</taxon>
    </lineage>
</organism>
<name>A0A915KL70_ROMCU</name>
<accession>A0A915KL70</accession>
<evidence type="ECO:0000313" key="1">
    <source>
        <dbReference type="Proteomes" id="UP000887565"/>
    </source>
</evidence>